<evidence type="ECO:0000256" key="1">
    <source>
        <dbReference type="SAM" id="MobiDB-lite"/>
    </source>
</evidence>
<dbReference type="InterPro" id="IPR010496">
    <property type="entry name" value="AL/BT2_dom"/>
</dbReference>
<feature type="domain" description="3-keto-alpha-glucoside-1,2-lyase/3-keto-2-hydroxy-glucal hydratase" evidence="3">
    <location>
        <begin position="33"/>
        <end position="234"/>
    </location>
</feature>
<feature type="signal peptide" evidence="2">
    <location>
        <begin position="1"/>
        <end position="25"/>
    </location>
</feature>
<organism evidence="4">
    <name type="scientific">Schlesneria paludicola</name>
    <dbReference type="NCBI Taxonomy" id="360056"/>
    <lineage>
        <taxon>Bacteria</taxon>
        <taxon>Pseudomonadati</taxon>
        <taxon>Planctomycetota</taxon>
        <taxon>Planctomycetia</taxon>
        <taxon>Planctomycetales</taxon>
        <taxon>Planctomycetaceae</taxon>
        <taxon>Schlesneria</taxon>
    </lineage>
</organism>
<feature type="chain" id="PRO_5028272246" evidence="2">
    <location>
        <begin position="26"/>
        <end position="524"/>
    </location>
</feature>
<dbReference type="AlphaFoldDB" id="A0A7C2PBQ0"/>
<feature type="compositionally biased region" description="Low complexity" evidence="1">
    <location>
        <begin position="476"/>
        <end position="492"/>
    </location>
</feature>
<protein>
    <submittedName>
        <fullName evidence="4">DUF1080 domain-containing protein</fullName>
    </submittedName>
</protein>
<reference evidence="4" key="1">
    <citation type="journal article" date="2020" name="mSystems">
        <title>Genome- and Community-Level Interaction Insights into Carbon Utilization and Element Cycling Functions of Hydrothermarchaeota in Hydrothermal Sediment.</title>
        <authorList>
            <person name="Zhou Z."/>
            <person name="Liu Y."/>
            <person name="Xu W."/>
            <person name="Pan J."/>
            <person name="Luo Z.H."/>
            <person name="Li M."/>
        </authorList>
    </citation>
    <scope>NUCLEOTIDE SEQUENCE [LARGE SCALE GENOMIC DNA]</scope>
    <source>
        <strain evidence="4">SpSt-339</strain>
    </source>
</reference>
<sequence>MPAVISFRALGCLTLLGLFAGQLPAADNVPPAGFTALFNGTDLAGWWGLKTVDPRKVWAMTAAELAEQKAAEQEDFAKHWTVQNGELVNDGFGAYATTEKDYGDIELHVSFKTVPKADSGIYLRGTPQVQIWDSTEEEKFKLGADKGSGGLWNNNPGNPGKDPLVLADRPFGEWNDFRIVQVGARTTVYLNDKLVVDHAIMDNFWDRKLPLFAKGPIQLQTHGGEIRWKNIYVREIGSEEANRLLAARNKDGFVSLFDGKSLDGWAGAVENYEVVDGNIRCKTGKGGVLHTRDEYDDFVARLEFRLPPGGNNGLAIRYPGEGDTAYVGMCELQILDTEHPKYSNLDPRQAHGSAYGMVPAARGYLRPTGEWNFQEVTVKGSTVKVELNGTVILDADLATVTEYLGDRPHPGKDRKSGYFGLAGHSDPVEFRNLQIKRLTDAPYETPPAKPPVAAKPENSQSAAPKTDAMPPKPATSAAPEVAVTPEASVPAAAPAVVCPPQSAPARRRLFQRRIQIIKSTPCCQ</sequence>
<dbReference type="EMBL" id="DSOK01000374">
    <property type="protein sequence ID" value="HEN16496.1"/>
    <property type="molecule type" value="Genomic_DNA"/>
</dbReference>
<evidence type="ECO:0000259" key="3">
    <source>
        <dbReference type="Pfam" id="PF06439"/>
    </source>
</evidence>
<evidence type="ECO:0000313" key="4">
    <source>
        <dbReference type="EMBL" id="HEN16496.1"/>
    </source>
</evidence>
<keyword evidence="2" id="KW-0732">Signal</keyword>
<evidence type="ECO:0000256" key="2">
    <source>
        <dbReference type="SAM" id="SignalP"/>
    </source>
</evidence>
<proteinExistence type="predicted"/>
<name>A0A7C2PBQ0_9PLAN</name>
<dbReference type="GO" id="GO:0016787">
    <property type="term" value="F:hydrolase activity"/>
    <property type="evidence" value="ECO:0007669"/>
    <property type="project" value="InterPro"/>
</dbReference>
<feature type="region of interest" description="Disordered" evidence="1">
    <location>
        <begin position="441"/>
        <end position="492"/>
    </location>
</feature>
<dbReference type="Gene3D" id="2.60.120.560">
    <property type="entry name" value="Exo-inulinase, domain 1"/>
    <property type="match status" value="2"/>
</dbReference>
<comment type="caution">
    <text evidence="4">The sequence shown here is derived from an EMBL/GenBank/DDBJ whole genome shotgun (WGS) entry which is preliminary data.</text>
</comment>
<gene>
    <name evidence="4" type="ORF">ENQ76_13630</name>
</gene>
<accession>A0A7C2PBQ0</accession>
<dbReference type="Pfam" id="PF06439">
    <property type="entry name" value="3keto-disac_hyd"/>
    <property type="match status" value="2"/>
</dbReference>
<feature type="domain" description="3-keto-alpha-glucoside-1,2-lyase/3-keto-2-hydroxy-glucal hydratase" evidence="3">
    <location>
        <begin position="252"/>
        <end position="436"/>
    </location>
</feature>